<dbReference type="GeneID" id="300572023"/>
<dbReference type="RefSeq" id="XP_073563829.1">
    <property type="nucleotide sequence ID" value="XM_073697573.1"/>
</dbReference>
<dbReference type="Proteomes" id="UP001642720">
    <property type="component" value="Unassembled WGS sequence"/>
</dbReference>
<protein>
    <submittedName>
        <fullName evidence="1">Uncharacterized protein</fullName>
    </submittedName>
</protein>
<proteinExistence type="predicted"/>
<evidence type="ECO:0000313" key="2">
    <source>
        <dbReference type="Proteomes" id="UP001642720"/>
    </source>
</evidence>
<organism evidence="1 2">
    <name type="scientific">Trichoderma ghanense</name>
    <dbReference type="NCBI Taxonomy" id="65468"/>
    <lineage>
        <taxon>Eukaryota</taxon>
        <taxon>Fungi</taxon>
        <taxon>Dikarya</taxon>
        <taxon>Ascomycota</taxon>
        <taxon>Pezizomycotina</taxon>
        <taxon>Sordariomycetes</taxon>
        <taxon>Hypocreomycetidae</taxon>
        <taxon>Hypocreales</taxon>
        <taxon>Hypocreaceae</taxon>
        <taxon>Trichoderma</taxon>
    </lineage>
</organism>
<sequence length="83" mass="8717">MQALGREFWIGLEAELHPGPCLLAHIYLAQVLVLALALADLQRLALLKDGGFSGLCTGASALQLASAMDTAVAALDQRPVIHP</sequence>
<gene>
    <name evidence="1" type="ORF">CCMA1212_000088</name>
</gene>
<accession>A0ABY2HH32</accession>
<keyword evidence="2" id="KW-1185">Reference proteome</keyword>
<name>A0ABY2HH32_9HYPO</name>
<dbReference type="EMBL" id="PPTA01000001">
    <property type="protein sequence ID" value="TFB07628.1"/>
    <property type="molecule type" value="Genomic_DNA"/>
</dbReference>
<reference evidence="1 2" key="1">
    <citation type="submission" date="2018-01" db="EMBL/GenBank/DDBJ databases">
        <title>Genome characterization of the sugarcane-associated fungus Trichoderma ghanense CCMA-1212 and their application in lignocelulose bioconversion.</title>
        <authorList>
            <person name="Steindorff A.S."/>
            <person name="Mendes T.D."/>
            <person name="Vilela E.S.D."/>
            <person name="Rodrigues D.S."/>
            <person name="Formighieri E.F."/>
            <person name="Melo I.S."/>
            <person name="Favaro L.C.L."/>
        </authorList>
    </citation>
    <scope>NUCLEOTIDE SEQUENCE [LARGE SCALE GENOMIC DNA]</scope>
    <source>
        <strain evidence="1 2">CCMA-1212</strain>
    </source>
</reference>
<comment type="caution">
    <text evidence="1">The sequence shown here is derived from an EMBL/GenBank/DDBJ whole genome shotgun (WGS) entry which is preliminary data.</text>
</comment>
<evidence type="ECO:0000313" key="1">
    <source>
        <dbReference type="EMBL" id="TFB07628.1"/>
    </source>
</evidence>